<dbReference type="GO" id="GO:0005524">
    <property type="term" value="F:ATP binding"/>
    <property type="evidence" value="ECO:0007669"/>
    <property type="project" value="UniProtKB-KW"/>
</dbReference>
<evidence type="ECO:0000313" key="8">
    <source>
        <dbReference type="Proteomes" id="UP001341297"/>
    </source>
</evidence>
<name>A0A0T6BMQ9_9BACI</name>
<dbReference type="Pfam" id="PF00005">
    <property type="entry name" value="ABC_tran"/>
    <property type="match status" value="2"/>
</dbReference>
<dbReference type="PANTHER" id="PTHR42855:SF2">
    <property type="entry name" value="DRUG RESISTANCE ABC TRANSPORTER,ATP-BINDING PROTEIN"/>
    <property type="match status" value="1"/>
</dbReference>
<dbReference type="InterPro" id="IPR003439">
    <property type="entry name" value="ABC_transporter-like_ATP-bd"/>
</dbReference>
<keyword evidence="8" id="KW-1185">Reference proteome</keyword>
<comment type="caution">
    <text evidence="5">The sequence shown here is derived from an EMBL/GenBank/DDBJ whole genome shotgun (WGS) entry which is preliminary data.</text>
</comment>
<dbReference type="PROSITE" id="PS50893">
    <property type="entry name" value="ABC_TRANSPORTER_2"/>
    <property type="match status" value="2"/>
</dbReference>
<dbReference type="RefSeq" id="WP_048353413.1">
    <property type="nucleotide sequence ID" value="NZ_CP023481.1"/>
</dbReference>
<dbReference type="SUPFAM" id="SSF52540">
    <property type="entry name" value="P-loop containing nucleoside triphosphate hydrolases"/>
    <property type="match status" value="2"/>
</dbReference>
<evidence type="ECO:0000256" key="1">
    <source>
        <dbReference type="ARBA" id="ARBA00022741"/>
    </source>
</evidence>
<accession>A0A0T6BMQ9</accession>
<organism evidence="5 7">
    <name type="scientific">Bacillus glycinifermentans</name>
    <dbReference type="NCBI Taxonomy" id="1664069"/>
    <lineage>
        <taxon>Bacteria</taxon>
        <taxon>Bacillati</taxon>
        <taxon>Bacillota</taxon>
        <taxon>Bacilli</taxon>
        <taxon>Bacillales</taxon>
        <taxon>Bacillaceae</taxon>
        <taxon>Bacillus</taxon>
    </lineage>
</organism>
<keyword evidence="1" id="KW-0547">Nucleotide-binding</keyword>
<evidence type="ECO:0000313" key="7">
    <source>
        <dbReference type="Proteomes" id="UP000036168"/>
    </source>
</evidence>
<dbReference type="EMBL" id="JARRTL010000019">
    <property type="protein sequence ID" value="MEC0486542.1"/>
    <property type="molecule type" value="Genomic_DNA"/>
</dbReference>
<feature type="domain" description="ABC transporter" evidence="4">
    <location>
        <begin position="306"/>
        <end position="518"/>
    </location>
</feature>
<proteinExistence type="predicted"/>
<protein>
    <submittedName>
        <fullName evidence="5">ABC transporter ATP-binding protein</fullName>
    </submittedName>
    <submittedName>
        <fullName evidence="6">ABC-F type ribosomal protection protein</fullName>
    </submittedName>
</protein>
<dbReference type="Proteomes" id="UP000036168">
    <property type="component" value="Unassembled WGS sequence"/>
</dbReference>
<dbReference type="InterPro" id="IPR032781">
    <property type="entry name" value="ABC_tran_Xtn"/>
</dbReference>
<reference evidence="5" key="2">
    <citation type="submission" date="2015-10" db="EMBL/GenBank/DDBJ databases">
        <authorList>
            <person name="Gilbert D.G."/>
        </authorList>
    </citation>
    <scope>NUCLEOTIDE SEQUENCE</scope>
    <source>
        <strain evidence="5">GO-13</strain>
    </source>
</reference>
<keyword evidence="2 5" id="KW-0067">ATP-binding</keyword>
<reference evidence="6 8" key="3">
    <citation type="submission" date="2023-03" db="EMBL/GenBank/DDBJ databases">
        <title>Agriculturally important microbes genome sequencing.</title>
        <authorList>
            <person name="Dunlap C."/>
        </authorList>
    </citation>
    <scope>NUCLEOTIDE SEQUENCE [LARGE SCALE GENOMIC DNA]</scope>
    <source>
        <strain evidence="6 8">CBP-3203</strain>
    </source>
</reference>
<dbReference type="OrthoDB" id="9760950at2"/>
<dbReference type="NCBIfam" id="NF000355">
    <property type="entry name" value="ribo_prot_ABC_F"/>
    <property type="match status" value="1"/>
</dbReference>
<dbReference type="GO" id="GO:0016887">
    <property type="term" value="F:ATP hydrolysis activity"/>
    <property type="evidence" value="ECO:0007669"/>
    <property type="project" value="InterPro"/>
</dbReference>
<feature type="coiled-coil region" evidence="3">
    <location>
        <begin position="256"/>
        <end position="290"/>
    </location>
</feature>
<gene>
    <name evidence="6" type="primary">abc-f</name>
    <name evidence="5" type="ORF">AB447_220490</name>
    <name evidence="6" type="ORF">P8828_17280</name>
</gene>
<dbReference type="InterPro" id="IPR051309">
    <property type="entry name" value="ABCF_ATPase"/>
</dbReference>
<dbReference type="Proteomes" id="UP001341297">
    <property type="component" value="Unassembled WGS sequence"/>
</dbReference>
<evidence type="ECO:0000256" key="2">
    <source>
        <dbReference type="ARBA" id="ARBA00022840"/>
    </source>
</evidence>
<dbReference type="InterPro" id="IPR003593">
    <property type="entry name" value="AAA+_ATPase"/>
</dbReference>
<dbReference type="CDD" id="cd03221">
    <property type="entry name" value="ABCF_EF-3"/>
    <property type="match status" value="2"/>
</dbReference>
<dbReference type="STRING" id="1664069.BGLY_2408"/>
<sequence>MTFLMKVRGLKKSFGDQTILKNIEFDMTRNERIGLVGYNGTGKTTLANILAGHMEADKGSIQTERALKIGYLQQSVAYSVNDFSDMLGGDESGGLYQLASQLGLTKVQSWNAERLHHMSGGEKLKLALAFVWQTMPDVLILDEPTNHLDANGISWLVEELRAFQGAVLIISHDRYFLDQSVSKIFELEDGLLHAYEGNYSAYRSEKKRRYEAQLHQYEVQQKQKERIESQIANLQNWSQKAHRDSTKKEGYKEYYRVKAKKLDNQVKSKLKRLEQELEKNKAEKPKGEETVKFQFSSGEKRGKRIIEAKNVTKAFGGRTLFEDSSFFIKHGERIGLVGSNGCGKTTLIRMMLEEEPATNGTLWISRSIKTAYLSQDVNDVNENQTAAEALQLFDRRDLAHARTILANMGIKEDRFDRKIGTFSLGERTRIKLAGMIVKDYDVLVLDEPTNHLDLPTREQLEDTLLDFQGTIIIVSHDRYFTEKLCDKLLVFEKGRIRRIETGLKDYQSKKEDPQIDHDEAERLRIETRMTAILGELSGLTEENPRYQELDQEFIKLLKKKQSLSKK</sequence>
<dbReference type="InterPro" id="IPR027417">
    <property type="entry name" value="P-loop_NTPase"/>
</dbReference>
<evidence type="ECO:0000259" key="4">
    <source>
        <dbReference type="PROSITE" id="PS50893"/>
    </source>
</evidence>
<evidence type="ECO:0000256" key="3">
    <source>
        <dbReference type="SAM" id="Coils"/>
    </source>
</evidence>
<dbReference type="SMART" id="SM00382">
    <property type="entry name" value="AAA"/>
    <property type="match status" value="2"/>
</dbReference>
<dbReference type="PROSITE" id="PS00211">
    <property type="entry name" value="ABC_TRANSPORTER_1"/>
    <property type="match status" value="1"/>
</dbReference>
<keyword evidence="3" id="KW-0175">Coiled coil</keyword>
<dbReference type="Pfam" id="PF12848">
    <property type="entry name" value="ABC_tran_Xtn"/>
    <property type="match status" value="1"/>
</dbReference>
<evidence type="ECO:0000313" key="6">
    <source>
        <dbReference type="EMBL" id="MEC0486542.1"/>
    </source>
</evidence>
<dbReference type="PANTHER" id="PTHR42855">
    <property type="entry name" value="ABC TRANSPORTER ATP-BINDING SUBUNIT"/>
    <property type="match status" value="1"/>
</dbReference>
<dbReference type="InterPro" id="IPR017871">
    <property type="entry name" value="ABC_transporter-like_CS"/>
</dbReference>
<dbReference type="Gene3D" id="3.40.50.300">
    <property type="entry name" value="P-loop containing nucleotide triphosphate hydrolases"/>
    <property type="match status" value="2"/>
</dbReference>
<dbReference type="EMBL" id="LECW02000024">
    <property type="protein sequence ID" value="KRT92923.1"/>
    <property type="molecule type" value="Genomic_DNA"/>
</dbReference>
<evidence type="ECO:0000313" key="5">
    <source>
        <dbReference type="EMBL" id="KRT92923.1"/>
    </source>
</evidence>
<reference evidence="5 7" key="1">
    <citation type="journal article" date="2015" name="Int. J. Syst. Evol. Microbiol.">
        <title>Bacillus glycinifermentans sp. nov., isolated from fermented soybean paste.</title>
        <authorList>
            <person name="Kim S.J."/>
            <person name="Dunlap C.A."/>
            <person name="Kwon S.W."/>
            <person name="Rooney A.P."/>
        </authorList>
    </citation>
    <scope>NUCLEOTIDE SEQUENCE [LARGE SCALE GENOMIC DNA]</scope>
    <source>
        <strain evidence="5 7">GO-13</strain>
    </source>
</reference>
<dbReference type="AlphaFoldDB" id="A0A0T6BMQ9"/>
<feature type="domain" description="ABC transporter" evidence="4">
    <location>
        <begin position="5"/>
        <end position="214"/>
    </location>
</feature>